<comment type="caution">
    <text evidence="1">The sequence shown here is derived from an EMBL/GenBank/DDBJ whole genome shotgun (WGS) entry which is preliminary data.</text>
</comment>
<sequence length="239" mass="26847">MSTLKHSADWNPIAVSWHPVSSGSRFEARLRLERWQPHYEVWSARVSGVELQSGSGSFRADPVQRLYPEHSFCQLAATCSSAGAQVIVWDIETASARKTTAPAMFWQCLRPCSCGWWLLGRRTGRVTLFSGEIEVKGAQRDRSPLFHWVANMLPEHVSRFWLRSPLLRQAGRKPFQRLGSIRAQGSFKGRSIMMAFRIALGLVLLGLPLAKGLTFSHSQGGDTATWELHLHGDELHVTQ</sequence>
<dbReference type="OrthoDB" id="417039at2759"/>
<proteinExistence type="predicted"/>
<dbReference type="AlphaFoldDB" id="A0A1Q9BZX9"/>
<accession>A0A1Q9BZX9</accession>
<protein>
    <submittedName>
        <fullName evidence="1">Uncharacterized protein</fullName>
    </submittedName>
</protein>
<dbReference type="Proteomes" id="UP000186817">
    <property type="component" value="Unassembled WGS sequence"/>
</dbReference>
<gene>
    <name evidence="1" type="ORF">AK812_SmicGene43856</name>
</gene>
<dbReference type="EMBL" id="LSRX01002091">
    <property type="protein sequence ID" value="OLP76235.1"/>
    <property type="molecule type" value="Genomic_DNA"/>
</dbReference>
<reference evidence="1 2" key="1">
    <citation type="submission" date="2016-02" db="EMBL/GenBank/DDBJ databases">
        <title>Genome analysis of coral dinoflagellate symbionts highlights evolutionary adaptations to a symbiotic lifestyle.</title>
        <authorList>
            <person name="Aranda M."/>
            <person name="Li Y."/>
            <person name="Liew Y.J."/>
            <person name="Baumgarten S."/>
            <person name="Simakov O."/>
            <person name="Wilson M."/>
            <person name="Piel J."/>
            <person name="Ashoor H."/>
            <person name="Bougouffa S."/>
            <person name="Bajic V.B."/>
            <person name="Ryu T."/>
            <person name="Ravasi T."/>
            <person name="Bayer T."/>
            <person name="Micklem G."/>
            <person name="Kim H."/>
            <person name="Bhak J."/>
            <person name="Lajeunesse T.C."/>
            <person name="Voolstra C.R."/>
        </authorList>
    </citation>
    <scope>NUCLEOTIDE SEQUENCE [LARGE SCALE GENOMIC DNA]</scope>
    <source>
        <strain evidence="1 2">CCMP2467</strain>
    </source>
</reference>
<organism evidence="1 2">
    <name type="scientific">Symbiodinium microadriaticum</name>
    <name type="common">Dinoflagellate</name>
    <name type="synonym">Zooxanthella microadriatica</name>
    <dbReference type="NCBI Taxonomy" id="2951"/>
    <lineage>
        <taxon>Eukaryota</taxon>
        <taxon>Sar</taxon>
        <taxon>Alveolata</taxon>
        <taxon>Dinophyceae</taxon>
        <taxon>Suessiales</taxon>
        <taxon>Symbiodiniaceae</taxon>
        <taxon>Symbiodinium</taxon>
    </lineage>
</organism>
<evidence type="ECO:0000313" key="1">
    <source>
        <dbReference type="EMBL" id="OLP76235.1"/>
    </source>
</evidence>
<name>A0A1Q9BZX9_SYMMI</name>
<keyword evidence="2" id="KW-1185">Reference proteome</keyword>
<evidence type="ECO:0000313" key="2">
    <source>
        <dbReference type="Proteomes" id="UP000186817"/>
    </source>
</evidence>